<dbReference type="InterPro" id="IPR052353">
    <property type="entry name" value="Benzoxazolinone_Detox_Enz"/>
</dbReference>
<dbReference type="InterPro" id="IPR005302">
    <property type="entry name" value="MoCF_Sase_C"/>
</dbReference>
<dbReference type="Pfam" id="PF03473">
    <property type="entry name" value="MOSC"/>
    <property type="match status" value="1"/>
</dbReference>
<organism evidence="2 3">
    <name type="scientific">Lentzea guizhouensis</name>
    <dbReference type="NCBI Taxonomy" id="1586287"/>
    <lineage>
        <taxon>Bacteria</taxon>
        <taxon>Bacillati</taxon>
        <taxon>Actinomycetota</taxon>
        <taxon>Actinomycetes</taxon>
        <taxon>Pseudonocardiales</taxon>
        <taxon>Pseudonocardiaceae</taxon>
        <taxon>Lentzea</taxon>
    </lineage>
</organism>
<dbReference type="STRING" id="1586287.BBK82_40910"/>
<reference evidence="2 3" key="1">
    <citation type="submission" date="2016-07" db="EMBL/GenBank/DDBJ databases">
        <title>Complete genome sequence of the Lentzea guizhouensis DHS C013.</title>
        <authorList>
            <person name="Cao C."/>
        </authorList>
    </citation>
    <scope>NUCLEOTIDE SEQUENCE [LARGE SCALE GENOMIC DNA]</scope>
    <source>
        <strain evidence="2 3">DHS C013</strain>
    </source>
</reference>
<dbReference type="PANTHER" id="PTHR30212">
    <property type="entry name" value="PROTEIN YIIM"/>
    <property type="match status" value="1"/>
</dbReference>
<dbReference type="GO" id="GO:0030151">
    <property type="term" value="F:molybdenum ion binding"/>
    <property type="evidence" value="ECO:0007669"/>
    <property type="project" value="InterPro"/>
</dbReference>
<accession>A0A1B2HUH5</accession>
<dbReference type="SUPFAM" id="SSF50800">
    <property type="entry name" value="PK beta-barrel domain-like"/>
    <property type="match status" value="1"/>
</dbReference>
<dbReference type="Proteomes" id="UP000093053">
    <property type="component" value="Chromosome"/>
</dbReference>
<proteinExistence type="predicted"/>
<dbReference type="KEGG" id="led:BBK82_40910"/>
<dbReference type="RefSeq" id="WP_065919717.1">
    <property type="nucleotide sequence ID" value="NZ_CP016793.1"/>
</dbReference>
<gene>
    <name evidence="2" type="ORF">BBK82_40910</name>
</gene>
<evidence type="ECO:0000259" key="1">
    <source>
        <dbReference type="PROSITE" id="PS51340"/>
    </source>
</evidence>
<feature type="domain" description="MOSC" evidence="1">
    <location>
        <begin position="29"/>
        <end position="171"/>
    </location>
</feature>
<dbReference type="EMBL" id="CP016793">
    <property type="protein sequence ID" value="ANZ41381.1"/>
    <property type="molecule type" value="Genomic_DNA"/>
</dbReference>
<keyword evidence="3" id="KW-1185">Reference proteome</keyword>
<dbReference type="InterPro" id="IPR011037">
    <property type="entry name" value="Pyrv_Knase-like_insert_dom_sf"/>
</dbReference>
<evidence type="ECO:0000313" key="2">
    <source>
        <dbReference type="EMBL" id="ANZ41381.1"/>
    </source>
</evidence>
<dbReference type="PROSITE" id="PS51340">
    <property type="entry name" value="MOSC"/>
    <property type="match status" value="1"/>
</dbReference>
<protein>
    <submittedName>
        <fullName evidence="2">Sulfurase</fullName>
    </submittedName>
</protein>
<evidence type="ECO:0000313" key="3">
    <source>
        <dbReference type="Proteomes" id="UP000093053"/>
    </source>
</evidence>
<dbReference type="Gene3D" id="2.40.33.20">
    <property type="entry name" value="PK beta-barrel domain-like"/>
    <property type="match status" value="1"/>
</dbReference>
<dbReference type="GO" id="GO:0030170">
    <property type="term" value="F:pyridoxal phosphate binding"/>
    <property type="evidence" value="ECO:0007669"/>
    <property type="project" value="InterPro"/>
</dbReference>
<dbReference type="AlphaFoldDB" id="A0A1B2HUH5"/>
<sequence>MPVVLSLNVAAKAVPADYTRAGTTGIDKRPVDGPLRISAPGAKGTAGSGVAGDAIGDWSVHGGDYQAVYGYAREDFDWWQTELGVELHNGQFGENLTTQGIDHTSARIGEQWRIGTATLEVSGPRVPCRTFASFLGQRGWVKRFTEVARPGAYFRVLEPGLIAPGDEITVLHRPDHDVTVELFLRAITTDASLLPRLLEPGDSVPPEVVQLVHRRTVIDLAPEIAASRVPGED</sequence>
<dbReference type="PANTHER" id="PTHR30212:SF2">
    <property type="entry name" value="PROTEIN YIIM"/>
    <property type="match status" value="1"/>
</dbReference>
<dbReference type="OrthoDB" id="9786134at2"/>
<dbReference type="GO" id="GO:0003824">
    <property type="term" value="F:catalytic activity"/>
    <property type="evidence" value="ECO:0007669"/>
    <property type="project" value="InterPro"/>
</dbReference>
<name>A0A1B2HUH5_9PSEU</name>